<dbReference type="Proteomes" id="UP000184184">
    <property type="component" value="Unassembled WGS sequence"/>
</dbReference>
<dbReference type="EMBL" id="FRCZ01000002">
    <property type="protein sequence ID" value="SHM92092.1"/>
    <property type="molecule type" value="Genomic_DNA"/>
</dbReference>
<evidence type="ECO:0000313" key="2">
    <source>
        <dbReference type="EMBL" id="SHM92092.1"/>
    </source>
</evidence>
<name>A0A1M7MM93_9BACI</name>
<accession>A0A1M7MM93</accession>
<dbReference type="STRING" id="1027249.SAMN05216179_1281"/>
<keyword evidence="1" id="KW-0812">Transmembrane</keyword>
<protein>
    <submittedName>
        <fullName evidence="2">Uncharacterized protein</fullName>
    </submittedName>
</protein>
<organism evidence="2 3">
    <name type="scientific">Gracilibacillus kekensis</name>
    <dbReference type="NCBI Taxonomy" id="1027249"/>
    <lineage>
        <taxon>Bacteria</taxon>
        <taxon>Bacillati</taxon>
        <taxon>Bacillota</taxon>
        <taxon>Bacilli</taxon>
        <taxon>Bacillales</taxon>
        <taxon>Bacillaceae</taxon>
        <taxon>Gracilibacillus</taxon>
    </lineage>
</organism>
<proteinExistence type="predicted"/>
<evidence type="ECO:0000256" key="1">
    <source>
        <dbReference type="SAM" id="Phobius"/>
    </source>
</evidence>
<keyword evidence="1" id="KW-0472">Membrane</keyword>
<dbReference type="RefSeq" id="WP_170862655.1">
    <property type="nucleotide sequence ID" value="NZ_FRCZ01000002.1"/>
</dbReference>
<gene>
    <name evidence="2" type="ORF">SAMN05216179_1281</name>
</gene>
<evidence type="ECO:0000313" key="3">
    <source>
        <dbReference type="Proteomes" id="UP000184184"/>
    </source>
</evidence>
<sequence length="55" mass="6661">MMEFLYFPEDKSLYIPAIISLIIFFAGALVAMYFFKKASKKEEEKWEKEFKNRNE</sequence>
<dbReference type="AlphaFoldDB" id="A0A1M7MM93"/>
<keyword evidence="3" id="KW-1185">Reference proteome</keyword>
<reference evidence="2 3" key="1">
    <citation type="submission" date="2016-11" db="EMBL/GenBank/DDBJ databases">
        <authorList>
            <person name="Jaros S."/>
            <person name="Januszkiewicz K."/>
            <person name="Wedrychowicz H."/>
        </authorList>
    </citation>
    <scope>NUCLEOTIDE SEQUENCE [LARGE SCALE GENOMIC DNA]</scope>
    <source>
        <strain evidence="2 3">CGMCC 1.10681</strain>
    </source>
</reference>
<keyword evidence="1" id="KW-1133">Transmembrane helix</keyword>
<feature type="transmembrane region" description="Helical" evidence="1">
    <location>
        <begin position="12"/>
        <end position="35"/>
    </location>
</feature>